<keyword evidence="2" id="KW-1133">Transmembrane helix</keyword>
<feature type="region of interest" description="Disordered" evidence="1">
    <location>
        <begin position="155"/>
        <end position="191"/>
    </location>
</feature>
<protein>
    <recommendedName>
        <fullName evidence="5">Shr3 amino acid permease chaperone</fullName>
    </recommendedName>
</protein>
<dbReference type="Pfam" id="PF08229">
    <property type="entry name" value="SHR3_chaperone"/>
    <property type="match status" value="1"/>
</dbReference>
<gene>
    <name evidence="3" type="ORF">GFSPODELE1_LOCUS9959</name>
</gene>
<dbReference type="SMART" id="SM00786">
    <property type="entry name" value="SHR3_chaperone"/>
    <property type="match status" value="1"/>
</dbReference>
<keyword evidence="2" id="KW-0472">Membrane</keyword>
<feature type="transmembrane region" description="Helical" evidence="2">
    <location>
        <begin position="84"/>
        <end position="107"/>
    </location>
</feature>
<evidence type="ECO:0000256" key="1">
    <source>
        <dbReference type="SAM" id="MobiDB-lite"/>
    </source>
</evidence>
<evidence type="ECO:0008006" key="5">
    <source>
        <dbReference type="Google" id="ProtNLM"/>
    </source>
</evidence>
<evidence type="ECO:0000313" key="3">
    <source>
        <dbReference type="EMBL" id="CAL1714863.1"/>
    </source>
</evidence>
<evidence type="ECO:0000256" key="2">
    <source>
        <dbReference type="SAM" id="Phobius"/>
    </source>
</evidence>
<dbReference type="Proteomes" id="UP001497453">
    <property type="component" value="Chromosome 8"/>
</dbReference>
<accession>A0ABP1E632</accession>
<evidence type="ECO:0000313" key="4">
    <source>
        <dbReference type="Proteomes" id="UP001497453"/>
    </source>
</evidence>
<name>A0ABP1E632_9APHY</name>
<keyword evidence="2" id="KW-0812">Transmembrane</keyword>
<feature type="transmembrane region" description="Helical" evidence="2">
    <location>
        <begin position="7"/>
        <end position="34"/>
    </location>
</feature>
<feature type="compositionally biased region" description="Basic residues" evidence="1">
    <location>
        <begin position="169"/>
        <end position="191"/>
    </location>
</feature>
<feature type="transmembrane region" description="Helical" evidence="2">
    <location>
        <begin position="54"/>
        <end position="72"/>
    </location>
</feature>
<keyword evidence="4" id="KW-1185">Reference proteome</keyword>
<dbReference type="PANTHER" id="PTHR28228:SF1">
    <property type="entry name" value="SECRETORY COMPONENT PROTEIN SHR3"/>
    <property type="match status" value="1"/>
</dbReference>
<sequence length="191" mass="21319">MGFRQAAVLATTCFSLGILFICFTVDYRILFIPLTDEAVRDGFEFYTTFFNSPPAIKALLHGVMGVGIIGLVGKIHKWDESAMFFDGSSLAAFVFAIAVYLSVGVPASRTIATPVEGVDTREDQVEALRILSAGNVIIIVMLIGILVLQERNTFDESKPRNSPDNLTLTRRRRPSRLRRPVKRRRARRISN</sequence>
<proteinExistence type="predicted"/>
<dbReference type="PANTHER" id="PTHR28228">
    <property type="entry name" value="SECRETORY COMPONENT PROTEIN SHR3"/>
    <property type="match status" value="1"/>
</dbReference>
<dbReference type="InterPro" id="IPR013248">
    <property type="entry name" value="Psh3/Shr3"/>
</dbReference>
<dbReference type="EMBL" id="OZ037951">
    <property type="protein sequence ID" value="CAL1714863.1"/>
    <property type="molecule type" value="Genomic_DNA"/>
</dbReference>
<reference evidence="4" key="1">
    <citation type="submission" date="2024-04" db="EMBL/GenBank/DDBJ databases">
        <authorList>
            <person name="Shaw F."/>
            <person name="Minotto A."/>
        </authorList>
    </citation>
    <scope>NUCLEOTIDE SEQUENCE [LARGE SCALE GENOMIC DNA]</scope>
</reference>
<organism evidence="3 4">
    <name type="scientific">Somion occarium</name>
    <dbReference type="NCBI Taxonomy" id="3059160"/>
    <lineage>
        <taxon>Eukaryota</taxon>
        <taxon>Fungi</taxon>
        <taxon>Dikarya</taxon>
        <taxon>Basidiomycota</taxon>
        <taxon>Agaricomycotina</taxon>
        <taxon>Agaricomycetes</taxon>
        <taxon>Polyporales</taxon>
        <taxon>Cerrenaceae</taxon>
        <taxon>Somion</taxon>
    </lineage>
</organism>
<feature type="transmembrane region" description="Helical" evidence="2">
    <location>
        <begin position="127"/>
        <end position="148"/>
    </location>
</feature>